<reference evidence="1" key="2">
    <citation type="journal article" date="2015" name="Fish Shellfish Immunol.">
        <title>Early steps in the European eel (Anguilla anguilla)-Vibrio vulnificus interaction in the gills: Role of the RtxA13 toxin.</title>
        <authorList>
            <person name="Callol A."/>
            <person name="Pajuelo D."/>
            <person name="Ebbesson L."/>
            <person name="Teles M."/>
            <person name="MacKenzie S."/>
            <person name="Amaro C."/>
        </authorList>
    </citation>
    <scope>NUCLEOTIDE SEQUENCE</scope>
</reference>
<evidence type="ECO:0000313" key="1">
    <source>
        <dbReference type="EMBL" id="JAH89282.1"/>
    </source>
</evidence>
<reference evidence="1" key="1">
    <citation type="submission" date="2014-11" db="EMBL/GenBank/DDBJ databases">
        <authorList>
            <person name="Amaro Gonzalez C."/>
        </authorList>
    </citation>
    <scope>NUCLEOTIDE SEQUENCE</scope>
</reference>
<name>A0A0E9WG12_ANGAN</name>
<accession>A0A0E9WG12</accession>
<organism evidence="1">
    <name type="scientific">Anguilla anguilla</name>
    <name type="common">European freshwater eel</name>
    <name type="synonym">Muraena anguilla</name>
    <dbReference type="NCBI Taxonomy" id="7936"/>
    <lineage>
        <taxon>Eukaryota</taxon>
        <taxon>Metazoa</taxon>
        <taxon>Chordata</taxon>
        <taxon>Craniata</taxon>
        <taxon>Vertebrata</taxon>
        <taxon>Euteleostomi</taxon>
        <taxon>Actinopterygii</taxon>
        <taxon>Neopterygii</taxon>
        <taxon>Teleostei</taxon>
        <taxon>Anguilliformes</taxon>
        <taxon>Anguillidae</taxon>
        <taxon>Anguilla</taxon>
    </lineage>
</organism>
<sequence length="29" mass="3288">MLYLYLSESDSLFTRVGSTCAIDLLDFTI</sequence>
<dbReference type="AlphaFoldDB" id="A0A0E9WG12"/>
<proteinExistence type="predicted"/>
<dbReference type="EMBL" id="GBXM01019295">
    <property type="protein sequence ID" value="JAH89282.1"/>
    <property type="molecule type" value="Transcribed_RNA"/>
</dbReference>
<protein>
    <submittedName>
        <fullName evidence="1">Uncharacterized protein</fullName>
    </submittedName>
</protein>